<feature type="transmembrane region" description="Helical" evidence="2">
    <location>
        <begin position="106"/>
        <end position="124"/>
    </location>
</feature>
<feature type="transmembrane region" description="Helical" evidence="2">
    <location>
        <begin position="136"/>
        <end position="159"/>
    </location>
</feature>
<feature type="non-terminal residue" evidence="3">
    <location>
        <position position="162"/>
    </location>
</feature>
<evidence type="ECO:0000313" key="4">
    <source>
        <dbReference type="Proteomes" id="UP000265618"/>
    </source>
</evidence>
<accession>A0A9K3D6X6</accession>
<feature type="region of interest" description="Disordered" evidence="1">
    <location>
        <begin position="39"/>
        <end position="63"/>
    </location>
</feature>
<dbReference type="Proteomes" id="UP000265618">
    <property type="component" value="Unassembled WGS sequence"/>
</dbReference>
<dbReference type="AlphaFoldDB" id="A0A9K3D6X6"/>
<evidence type="ECO:0000256" key="1">
    <source>
        <dbReference type="SAM" id="MobiDB-lite"/>
    </source>
</evidence>
<evidence type="ECO:0000256" key="2">
    <source>
        <dbReference type="SAM" id="Phobius"/>
    </source>
</evidence>
<gene>
    <name evidence="3" type="ORF">KIPB_011682</name>
</gene>
<protein>
    <submittedName>
        <fullName evidence="3">Uncharacterized protein</fullName>
    </submittedName>
</protein>
<keyword evidence="4" id="KW-1185">Reference proteome</keyword>
<feature type="non-terminal residue" evidence="3">
    <location>
        <position position="1"/>
    </location>
</feature>
<evidence type="ECO:0000313" key="3">
    <source>
        <dbReference type="EMBL" id="GIQ89257.1"/>
    </source>
</evidence>
<keyword evidence="2" id="KW-0472">Membrane</keyword>
<dbReference type="EMBL" id="BDIP01004854">
    <property type="protein sequence ID" value="GIQ89257.1"/>
    <property type="molecule type" value="Genomic_DNA"/>
</dbReference>
<reference evidence="3 4" key="1">
    <citation type="journal article" date="2018" name="PLoS ONE">
        <title>The draft genome of Kipferlia bialata reveals reductive genome evolution in fornicate parasites.</title>
        <authorList>
            <person name="Tanifuji G."/>
            <person name="Takabayashi S."/>
            <person name="Kume K."/>
            <person name="Takagi M."/>
            <person name="Nakayama T."/>
            <person name="Kamikawa R."/>
            <person name="Inagaki Y."/>
            <person name="Hashimoto T."/>
        </authorList>
    </citation>
    <scope>NUCLEOTIDE SEQUENCE [LARGE SCALE GENOMIC DNA]</scope>
    <source>
        <strain evidence="3">NY0173</strain>
    </source>
</reference>
<keyword evidence="2" id="KW-1133">Transmembrane helix</keyword>
<name>A0A9K3D6X6_9EUKA</name>
<sequence>WMLDHQIGLDAGQCMNNDPMDPLGLQMASSRYAPTMPMSMDMGKGDTNEEEDSESDGRDTFIDDNTDISALVRKYTRRMARQQPRQPFYTIIPALIPRGWYDRPSLWCIGILLSCCVTFIVTYTSLYFADVKDLDIIAVAMFASALVCMGLVVIVLGIASSY</sequence>
<comment type="caution">
    <text evidence="3">The sequence shown here is derived from an EMBL/GenBank/DDBJ whole genome shotgun (WGS) entry which is preliminary data.</text>
</comment>
<organism evidence="3 4">
    <name type="scientific">Kipferlia bialata</name>
    <dbReference type="NCBI Taxonomy" id="797122"/>
    <lineage>
        <taxon>Eukaryota</taxon>
        <taxon>Metamonada</taxon>
        <taxon>Carpediemonas-like organisms</taxon>
        <taxon>Kipferlia</taxon>
    </lineage>
</organism>
<proteinExistence type="predicted"/>
<keyword evidence="2" id="KW-0812">Transmembrane</keyword>